<name>A0A7J6VBX5_THATH</name>
<accession>A0A7J6VBX5</accession>
<dbReference type="Proteomes" id="UP000554482">
    <property type="component" value="Unassembled WGS sequence"/>
</dbReference>
<keyword evidence="2" id="KW-1185">Reference proteome</keyword>
<dbReference type="InterPro" id="IPR015915">
    <property type="entry name" value="Kelch-typ_b-propeller"/>
</dbReference>
<dbReference type="SUPFAM" id="SSF117281">
    <property type="entry name" value="Kelch motif"/>
    <property type="match status" value="1"/>
</dbReference>
<protein>
    <submittedName>
        <fullName evidence="1">Uncharacterized protein</fullName>
    </submittedName>
</protein>
<dbReference type="EMBL" id="JABWDY010034551">
    <property type="protein sequence ID" value="KAF5182596.1"/>
    <property type="molecule type" value="Genomic_DNA"/>
</dbReference>
<reference evidence="1 2" key="1">
    <citation type="submission" date="2020-06" db="EMBL/GenBank/DDBJ databases">
        <title>Transcriptomic and genomic resources for Thalictrum thalictroides and T. hernandezii: Facilitating candidate gene discovery in an emerging model plant lineage.</title>
        <authorList>
            <person name="Arias T."/>
            <person name="Riano-Pachon D.M."/>
            <person name="Di Stilio V.S."/>
        </authorList>
    </citation>
    <scope>NUCLEOTIDE SEQUENCE [LARGE SCALE GENOMIC DNA]</scope>
    <source>
        <strain evidence="2">cv. WT478/WT964</strain>
        <tissue evidence="1">Leaves</tissue>
    </source>
</reference>
<proteinExistence type="predicted"/>
<sequence>MNGPKKKPLVVVSPPSFGDKRDVVFAIGSHPLTFIEKLSCDPSTGEWKWTVVSPPPEYPLLYYDFNLAFRAGFAKIDGNRKLLICCFGFKGLLIFDMDTNMWDCNFEDQLSTYAPIKEYGTYTGQVPIVDNVWYVLDNDEDVDDILLGFDLQTFKWSEVYNLDVEKFCTKSLVQIGDKSMGLVCVKTTIPQWEVYCTVFQVQKDLDGSLYACNLLKTPSYFGDGTTFLHCVVL</sequence>
<gene>
    <name evidence="1" type="ORF">FRX31_027818</name>
</gene>
<dbReference type="AlphaFoldDB" id="A0A7J6VBX5"/>
<evidence type="ECO:0000313" key="2">
    <source>
        <dbReference type="Proteomes" id="UP000554482"/>
    </source>
</evidence>
<comment type="caution">
    <text evidence="1">The sequence shown here is derived from an EMBL/GenBank/DDBJ whole genome shotgun (WGS) entry which is preliminary data.</text>
</comment>
<evidence type="ECO:0000313" key="1">
    <source>
        <dbReference type="EMBL" id="KAF5182596.1"/>
    </source>
</evidence>
<organism evidence="1 2">
    <name type="scientific">Thalictrum thalictroides</name>
    <name type="common">Rue-anemone</name>
    <name type="synonym">Anemone thalictroides</name>
    <dbReference type="NCBI Taxonomy" id="46969"/>
    <lineage>
        <taxon>Eukaryota</taxon>
        <taxon>Viridiplantae</taxon>
        <taxon>Streptophyta</taxon>
        <taxon>Embryophyta</taxon>
        <taxon>Tracheophyta</taxon>
        <taxon>Spermatophyta</taxon>
        <taxon>Magnoliopsida</taxon>
        <taxon>Ranunculales</taxon>
        <taxon>Ranunculaceae</taxon>
        <taxon>Thalictroideae</taxon>
        <taxon>Thalictrum</taxon>
    </lineage>
</organism>